<dbReference type="Gene3D" id="3.30.465.10">
    <property type="match status" value="1"/>
</dbReference>
<evidence type="ECO:0000256" key="15">
    <source>
        <dbReference type="ARBA" id="ARBA00023136"/>
    </source>
</evidence>
<evidence type="ECO:0000256" key="7">
    <source>
        <dbReference type="ARBA" id="ARBA00022630"/>
    </source>
</evidence>
<dbReference type="EC" id="1.1.3.8" evidence="5 17"/>
<evidence type="ECO:0000256" key="3">
    <source>
        <dbReference type="ARBA" id="ARBA00004764"/>
    </source>
</evidence>
<dbReference type="GO" id="GO:0003885">
    <property type="term" value="F:D-arabinono-1,4-lactone oxidase activity"/>
    <property type="evidence" value="ECO:0007669"/>
    <property type="project" value="UniProtKB-UniRule"/>
</dbReference>
<dbReference type="Proteomes" id="UP001283361">
    <property type="component" value="Unassembled WGS sequence"/>
</dbReference>
<dbReference type="Gene3D" id="3.30.43.10">
    <property type="entry name" value="Uridine Diphospho-n-acetylenolpyruvylglucosamine Reductase, domain 2"/>
    <property type="match status" value="1"/>
</dbReference>
<evidence type="ECO:0000256" key="8">
    <source>
        <dbReference type="ARBA" id="ARBA00022644"/>
    </source>
</evidence>
<keyword evidence="12 17" id="KW-0492">Microsome</keyword>
<comment type="catalytic activity">
    <reaction evidence="16 17">
        <text>L-gulono-1,4-lactone + O2 = L-ascorbate + H2O2 + H(+)</text>
        <dbReference type="Rhea" id="RHEA:32363"/>
        <dbReference type="ChEBI" id="CHEBI:15378"/>
        <dbReference type="ChEBI" id="CHEBI:15379"/>
        <dbReference type="ChEBI" id="CHEBI:16240"/>
        <dbReference type="ChEBI" id="CHEBI:17587"/>
        <dbReference type="ChEBI" id="CHEBI:38290"/>
        <dbReference type="EC" id="1.1.3.8"/>
    </reaction>
</comment>
<comment type="caution">
    <text evidence="19">The sequence shown here is derived from an EMBL/GenBank/DDBJ whole genome shotgun (WGS) entry which is preliminary data.</text>
</comment>
<dbReference type="PANTHER" id="PTHR43762">
    <property type="entry name" value="L-GULONOLACTONE OXIDASE"/>
    <property type="match status" value="1"/>
</dbReference>
<evidence type="ECO:0000259" key="18">
    <source>
        <dbReference type="PROSITE" id="PS51387"/>
    </source>
</evidence>
<dbReference type="InterPro" id="IPR006094">
    <property type="entry name" value="Oxid_FAD_bind_N"/>
</dbReference>
<comment type="function">
    <text evidence="2 17">Oxidizes L-gulono-1,4-lactone to hydrogen peroxide and L-xylo-hexulonolactone which spontaneously isomerizes to L-ascorbate.</text>
</comment>
<feature type="domain" description="FAD-binding PCMH-type" evidence="18">
    <location>
        <begin position="20"/>
        <end position="191"/>
    </location>
</feature>
<keyword evidence="10 17" id="KW-0256">Endoplasmic reticulum</keyword>
<dbReference type="GO" id="GO:0071949">
    <property type="term" value="F:FAD binding"/>
    <property type="evidence" value="ECO:0007669"/>
    <property type="project" value="UniProtKB-UniRule"/>
</dbReference>
<evidence type="ECO:0000256" key="5">
    <source>
        <dbReference type="ARBA" id="ARBA00013121"/>
    </source>
</evidence>
<comment type="pathway">
    <text evidence="3 17">Cofactor biosynthesis; L-ascorbate biosynthesis via UDP-alpha-D-glucuronate pathway; L-ascorbate from UDP-alpha-D-glucuronate: step 4/4.</text>
</comment>
<dbReference type="PANTHER" id="PTHR43762:SF8">
    <property type="entry name" value="L-GULONOLACTONE OXIDASE"/>
    <property type="match status" value="1"/>
</dbReference>
<dbReference type="InterPro" id="IPR016166">
    <property type="entry name" value="FAD-bd_PCMH"/>
</dbReference>
<evidence type="ECO:0000256" key="12">
    <source>
        <dbReference type="ARBA" id="ARBA00022848"/>
    </source>
</evidence>
<evidence type="ECO:0000313" key="19">
    <source>
        <dbReference type="EMBL" id="KAK3766540.1"/>
    </source>
</evidence>
<proteinExistence type="inferred from homology"/>
<comment type="subcellular location">
    <subcellularLocation>
        <location evidence="17">Microsome membrane</location>
        <topology evidence="17">Single-pass membrane protein</topology>
    </subcellularLocation>
    <subcellularLocation>
        <location evidence="17">Endoplasmic reticulum membrane</location>
        <topology evidence="17">Single-pass membrane protein</topology>
    </subcellularLocation>
</comment>
<comment type="cofactor">
    <cofactor evidence="1 17">
        <name>FAD</name>
        <dbReference type="ChEBI" id="CHEBI:57692"/>
    </cofactor>
</comment>
<dbReference type="InterPro" id="IPR030654">
    <property type="entry name" value="Sugar_lactone_oxidase"/>
</dbReference>
<evidence type="ECO:0000256" key="9">
    <source>
        <dbReference type="ARBA" id="ARBA00022692"/>
    </source>
</evidence>
<keyword evidence="8 17" id="KW-0060">Ascorbate biosynthesis</keyword>
<dbReference type="GO" id="GO:0005789">
    <property type="term" value="C:endoplasmic reticulum membrane"/>
    <property type="evidence" value="ECO:0007669"/>
    <property type="project" value="UniProtKB-SubCell"/>
</dbReference>
<sequence>MSVDSLGKSGTCFNNWSKTYSCTPELYFEPETTEEIKQILCYASEKGKKVKTVGCGHSPSDLACTTDFMISMARYNRVLKIDKEKLQVTVQGGCLIKDLNEVILPENGMAFSTQGTVSSLTAAGVISTGTHGSGANFSNISASVVDLELMLSSGEIIKVSNTENAELLPVVSLSLGSVGVILSITFQCERAFNLHWKQYPDTLGNVMENLDSYVDGCEHFRLIWYPHTESVVCYTINRTNQIPNAKPSWFWEVLVGYHLFQFILWISTFIPRLVPLINRLHFTVFGNIEAEKVDRSDLIFNFDCLFKQYVMEWAIPREKTGVVLFELKEWLERTRFPAHLPVEVRFVKGDKNYLSPCYQQDSCYINIIMYRPFNKLVSHEAYWTAYQNIMAKHGGRPHWAKDHKYSGAEFQSLYPKWKEFCQARETLDPNGMFLNSNLERVFGMKPSNSYIV</sequence>
<keyword evidence="7 17" id="KW-0285">Flavoprotein</keyword>
<evidence type="ECO:0000256" key="17">
    <source>
        <dbReference type="RuleBase" id="RU367158"/>
    </source>
</evidence>
<organism evidence="19 20">
    <name type="scientific">Elysia crispata</name>
    <name type="common">lettuce slug</name>
    <dbReference type="NCBI Taxonomy" id="231223"/>
    <lineage>
        <taxon>Eukaryota</taxon>
        <taxon>Metazoa</taxon>
        <taxon>Spiralia</taxon>
        <taxon>Lophotrochozoa</taxon>
        <taxon>Mollusca</taxon>
        <taxon>Gastropoda</taxon>
        <taxon>Heterobranchia</taxon>
        <taxon>Euthyneura</taxon>
        <taxon>Panpulmonata</taxon>
        <taxon>Sacoglossa</taxon>
        <taxon>Placobranchoidea</taxon>
        <taxon>Plakobranchidae</taxon>
        <taxon>Elysia</taxon>
    </lineage>
</organism>
<evidence type="ECO:0000256" key="2">
    <source>
        <dbReference type="ARBA" id="ARBA00003303"/>
    </source>
</evidence>
<dbReference type="AlphaFoldDB" id="A0AAE0ZCA9"/>
<dbReference type="SUPFAM" id="SSF56176">
    <property type="entry name" value="FAD-binding/transporter-associated domain-like"/>
    <property type="match status" value="1"/>
</dbReference>
<protein>
    <recommendedName>
        <fullName evidence="6 17">L-gulonolactone oxidase</fullName>
        <shortName evidence="17">LGO</shortName>
        <ecNumber evidence="5 17">1.1.3.8</ecNumber>
    </recommendedName>
</protein>
<dbReference type="Pfam" id="PF04030">
    <property type="entry name" value="ALO"/>
    <property type="match status" value="1"/>
</dbReference>
<dbReference type="NCBIfam" id="TIGR01678">
    <property type="entry name" value="FAD_lactone_ox"/>
    <property type="match status" value="1"/>
</dbReference>
<dbReference type="Gene3D" id="3.30.70.2520">
    <property type="match status" value="1"/>
</dbReference>
<evidence type="ECO:0000256" key="4">
    <source>
        <dbReference type="ARBA" id="ARBA00005466"/>
    </source>
</evidence>
<dbReference type="InterPro" id="IPR036318">
    <property type="entry name" value="FAD-bd_PCMH-like_sf"/>
</dbReference>
<evidence type="ECO:0000313" key="20">
    <source>
        <dbReference type="Proteomes" id="UP001283361"/>
    </source>
</evidence>
<accession>A0AAE0ZCA9</accession>
<dbReference type="InterPro" id="IPR016169">
    <property type="entry name" value="FAD-bd_PCMH_sub2"/>
</dbReference>
<evidence type="ECO:0000256" key="6">
    <source>
        <dbReference type="ARBA" id="ARBA00017520"/>
    </source>
</evidence>
<dbReference type="EMBL" id="JAWDGP010004210">
    <property type="protein sequence ID" value="KAK3766540.1"/>
    <property type="molecule type" value="Genomic_DNA"/>
</dbReference>
<dbReference type="InterPro" id="IPR010031">
    <property type="entry name" value="FAD_lactone_oxidase-like"/>
</dbReference>
<dbReference type="InterPro" id="IPR016171">
    <property type="entry name" value="Vanillyl_alc_oxidase_C-sub2"/>
</dbReference>
<dbReference type="PROSITE" id="PS00862">
    <property type="entry name" value="OX2_COVAL_FAD"/>
    <property type="match status" value="1"/>
</dbReference>
<evidence type="ECO:0000256" key="13">
    <source>
        <dbReference type="ARBA" id="ARBA00022989"/>
    </source>
</evidence>
<evidence type="ECO:0000256" key="14">
    <source>
        <dbReference type="ARBA" id="ARBA00023002"/>
    </source>
</evidence>
<dbReference type="GO" id="GO:0019853">
    <property type="term" value="P:L-ascorbic acid biosynthetic process"/>
    <property type="evidence" value="ECO:0007669"/>
    <property type="project" value="UniProtKB-KW"/>
</dbReference>
<dbReference type="GO" id="GO:0050105">
    <property type="term" value="F:L-gulonolactone oxidase activity"/>
    <property type="evidence" value="ECO:0007669"/>
    <property type="project" value="UniProtKB-EC"/>
</dbReference>
<dbReference type="Pfam" id="PF01565">
    <property type="entry name" value="FAD_binding_4"/>
    <property type="match status" value="1"/>
</dbReference>
<keyword evidence="15" id="KW-0472">Membrane</keyword>
<reference evidence="19" key="1">
    <citation type="journal article" date="2023" name="G3 (Bethesda)">
        <title>A reference genome for the long-term kleptoplast-retaining sea slug Elysia crispata morphotype clarki.</title>
        <authorList>
            <person name="Eastman K.E."/>
            <person name="Pendleton A.L."/>
            <person name="Shaikh M.A."/>
            <person name="Suttiyut T."/>
            <person name="Ogas R."/>
            <person name="Tomko P."/>
            <person name="Gavelis G."/>
            <person name="Widhalm J.R."/>
            <person name="Wisecaver J.H."/>
        </authorList>
    </citation>
    <scope>NUCLEOTIDE SEQUENCE</scope>
    <source>
        <strain evidence="19">ECLA1</strain>
    </source>
</reference>
<dbReference type="Gene3D" id="1.10.45.10">
    <property type="entry name" value="Vanillyl-alcohol Oxidase, Chain A, domain 4"/>
    <property type="match status" value="1"/>
</dbReference>
<keyword evidence="20" id="KW-1185">Reference proteome</keyword>
<keyword evidence="14 17" id="KW-0560">Oxidoreductase</keyword>
<evidence type="ECO:0000256" key="11">
    <source>
        <dbReference type="ARBA" id="ARBA00022827"/>
    </source>
</evidence>
<evidence type="ECO:0000256" key="1">
    <source>
        <dbReference type="ARBA" id="ARBA00001974"/>
    </source>
</evidence>
<evidence type="ECO:0000256" key="16">
    <source>
        <dbReference type="ARBA" id="ARBA00048083"/>
    </source>
</evidence>
<dbReference type="InterPro" id="IPR006093">
    <property type="entry name" value="Oxy_OxRdtase_FAD_BS"/>
</dbReference>
<evidence type="ECO:0000256" key="10">
    <source>
        <dbReference type="ARBA" id="ARBA00022824"/>
    </source>
</evidence>
<keyword evidence="11 17" id="KW-0274">FAD</keyword>
<dbReference type="PROSITE" id="PS51387">
    <property type="entry name" value="FAD_PCMH"/>
    <property type="match status" value="1"/>
</dbReference>
<keyword evidence="9" id="KW-0812">Transmembrane</keyword>
<dbReference type="InterPro" id="IPR007173">
    <property type="entry name" value="ALO_C"/>
</dbReference>
<keyword evidence="13" id="KW-1133">Transmembrane helix</keyword>
<dbReference type="InterPro" id="IPR016167">
    <property type="entry name" value="FAD-bd_PCMH_sub1"/>
</dbReference>
<dbReference type="PIRSF" id="PIRSF000136">
    <property type="entry name" value="LGO_GLO"/>
    <property type="match status" value="1"/>
</dbReference>
<comment type="similarity">
    <text evidence="4 17">Belongs to the oxygen-dependent FAD-linked oxidoreductase family.</text>
</comment>
<gene>
    <name evidence="19" type="ORF">RRG08_028658</name>
</gene>
<name>A0AAE0ZCA9_9GAST</name>